<comment type="caution">
    <text evidence="1">The sequence shown here is derived from an EMBL/GenBank/DDBJ whole genome shotgun (WGS) entry which is preliminary data.</text>
</comment>
<dbReference type="Gene3D" id="3.40.50.150">
    <property type="entry name" value="Vaccinia Virus protein VP39"/>
    <property type="match status" value="1"/>
</dbReference>
<keyword evidence="1" id="KW-0808">Transferase</keyword>
<dbReference type="EMBL" id="BAAAUD010000034">
    <property type="protein sequence ID" value="GAA2944887.1"/>
    <property type="molecule type" value="Genomic_DNA"/>
</dbReference>
<evidence type="ECO:0000313" key="1">
    <source>
        <dbReference type="EMBL" id="GAA2944887.1"/>
    </source>
</evidence>
<accession>A0ABP6JVG4</accession>
<evidence type="ECO:0000313" key="2">
    <source>
        <dbReference type="Proteomes" id="UP001500403"/>
    </source>
</evidence>
<dbReference type="GO" id="GO:0008168">
    <property type="term" value="F:methyltransferase activity"/>
    <property type="evidence" value="ECO:0007669"/>
    <property type="project" value="UniProtKB-KW"/>
</dbReference>
<keyword evidence="2" id="KW-1185">Reference proteome</keyword>
<keyword evidence="1" id="KW-0489">Methyltransferase</keyword>
<dbReference type="RefSeq" id="WP_344495709.1">
    <property type="nucleotide sequence ID" value="NZ_BAAAUD010000034.1"/>
</dbReference>
<dbReference type="Pfam" id="PF04672">
    <property type="entry name" value="Methyltransf_19"/>
    <property type="match status" value="1"/>
</dbReference>
<dbReference type="InterPro" id="IPR006764">
    <property type="entry name" value="SAM_dep_MeTrfase_SAV2177_type"/>
</dbReference>
<dbReference type="GO" id="GO:0032259">
    <property type="term" value="P:methylation"/>
    <property type="evidence" value="ECO:0007669"/>
    <property type="project" value="UniProtKB-KW"/>
</dbReference>
<dbReference type="Proteomes" id="UP001500403">
    <property type="component" value="Unassembled WGS sequence"/>
</dbReference>
<dbReference type="InterPro" id="IPR029063">
    <property type="entry name" value="SAM-dependent_MTases_sf"/>
</dbReference>
<dbReference type="PIRSF" id="PIRSF017393">
    <property type="entry name" value="MTase_SAV2177"/>
    <property type="match status" value="1"/>
</dbReference>
<protein>
    <submittedName>
        <fullName evidence="1">SAM-dependent methyltransferase</fullName>
    </submittedName>
</protein>
<sequence>MAEQPTPSDVSRQSDRINTAQPHTARIWNYWLGGKDHYAVDQEAGDQIRKLHPGIGDYARADRLFLGRAVRHLAADRGIRQFLDIGTGLPTADNTHEVAQRSVPESRIVYVDNDPLVLAHARALLTSTPEGRTDYLDEDLRNVDLILEHAAKTLDFGEPVALMLLGVVIFLEDDEEAYGIVGRLMDALPSGSHLVLSHTVTDPAMPDVDAAVAFWNEHGTPKLTQRTPDQVARFFDGLELLDPGVVSCSRWRPEADVTGLPDEVAMFGGVARKP</sequence>
<organism evidence="1 2">
    <name type="scientific">Streptomyces enissocaesilis</name>
    <dbReference type="NCBI Taxonomy" id="332589"/>
    <lineage>
        <taxon>Bacteria</taxon>
        <taxon>Bacillati</taxon>
        <taxon>Actinomycetota</taxon>
        <taxon>Actinomycetes</taxon>
        <taxon>Kitasatosporales</taxon>
        <taxon>Streptomycetaceae</taxon>
        <taxon>Streptomyces</taxon>
        <taxon>Streptomyces rochei group</taxon>
    </lineage>
</organism>
<name>A0ABP6JVG4_9ACTN</name>
<proteinExistence type="predicted"/>
<gene>
    <name evidence="1" type="ORF">GCM10010446_32740</name>
</gene>
<reference evidence="2" key="1">
    <citation type="journal article" date="2019" name="Int. J. Syst. Evol. Microbiol.">
        <title>The Global Catalogue of Microorganisms (GCM) 10K type strain sequencing project: providing services to taxonomists for standard genome sequencing and annotation.</title>
        <authorList>
            <consortium name="The Broad Institute Genomics Platform"/>
            <consortium name="The Broad Institute Genome Sequencing Center for Infectious Disease"/>
            <person name="Wu L."/>
            <person name="Ma J."/>
        </authorList>
    </citation>
    <scope>NUCLEOTIDE SEQUENCE [LARGE SCALE GENOMIC DNA]</scope>
    <source>
        <strain evidence="2">JCM 9088</strain>
    </source>
</reference>
<dbReference type="SUPFAM" id="SSF53335">
    <property type="entry name" value="S-adenosyl-L-methionine-dependent methyltransferases"/>
    <property type="match status" value="1"/>
</dbReference>